<gene>
    <name evidence="5" type="ORF">METZ01_LOCUS232882</name>
</gene>
<dbReference type="Gene3D" id="1.25.40.10">
    <property type="entry name" value="Tetratricopeptide repeat domain"/>
    <property type="match status" value="1"/>
</dbReference>
<evidence type="ECO:0000256" key="2">
    <source>
        <dbReference type="ARBA" id="ARBA00023136"/>
    </source>
</evidence>
<evidence type="ECO:0000256" key="1">
    <source>
        <dbReference type="ARBA" id="ARBA00022729"/>
    </source>
</evidence>
<reference evidence="5" key="1">
    <citation type="submission" date="2018-05" db="EMBL/GenBank/DDBJ databases">
        <authorList>
            <person name="Lanie J.A."/>
            <person name="Ng W.-L."/>
            <person name="Kazmierczak K.M."/>
            <person name="Andrzejewski T.M."/>
            <person name="Davidsen T.M."/>
            <person name="Wayne K.J."/>
            <person name="Tettelin H."/>
            <person name="Glass J.I."/>
            <person name="Rusch D."/>
            <person name="Podicherti R."/>
            <person name="Tsui H.-C.T."/>
            <person name="Winkler M.E."/>
        </authorList>
    </citation>
    <scope>NUCLEOTIDE SEQUENCE</scope>
</reference>
<proteinExistence type="predicted"/>
<keyword evidence="3" id="KW-0998">Cell outer membrane</keyword>
<feature type="domain" description="Outer membrane lipoprotein BamD-like" evidence="4">
    <location>
        <begin position="31"/>
        <end position="198"/>
    </location>
</feature>
<dbReference type="PROSITE" id="PS50005">
    <property type="entry name" value="TPR"/>
    <property type="match status" value="1"/>
</dbReference>
<dbReference type="InterPro" id="IPR039565">
    <property type="entry name" value="BamD-like"/>
</dbReference>
<dbReference type="InterPro" id="IPR011990">
    <property type="entry name" value="TPR-like_helical_dom_sf"/>
</dbReference>
<dbReference type="InterPro" id="IPR017689">
    <property type="entry name" value="BamD"/>
</dbReference>
<dbReference type="SUPFAM" id="SSF48452">
    <property type="entry name" value="TPR-like"/>
    <property type="match status" value="1"/>
</dbReference>
<evidence type="ECO:0000313" key="5">
    <source>
        <dbReference type="EMBL" id="SVB80028.1"/>
    </source>
</evidence>
<feature type="non-terminal residue" evidence="5">
    <location>
        <position position="200"/>
    </location>
</feature>
<name>A0A382GY92_9ZZZZ</name>
<keyword evidence="1" id="KW-0732">Signal</keyword>
<keyword evidence="2" id="KW-0472">Membrane</keyword>
<dbReference type="NCBIfam" id="TIGR03302">
    <property type="entry name" value="OM_YfiO"/>
    <property type="match status" value="1"/>
</dbReference>
<protein>
    <recommendedName>
        <fullName evidence="4">Outer membrane lipoprotein BamD-like domain-containing protein</fullName>
    </recommendedName>
</protein>
<dbReference type="PROSITE" id="PS51257">
    <property type="entry name" value="PROKAR_LIPOPROTEIN"/>
    <property type="match status" value="1"/>
</dbReference>
<evidence type="ECO:0000259" key="4">
    <source>
        <dbReference type="Pfam" id="PF13525"/>
    </source>
</evidence>
<dbReference type="Pfam" id="PF13525">
    <property type="entry name" value="YfiO"/>
    <property type="match status" value="1"/>
</dbReference>
<organism evidence="5">
    <name type="scientific">marine metagenome</name>
    <dbReference type="NCBI Taxonomy" id="408172"/>
    <lineage>
        <taxon>unclassified sequences</taxon>
        <taxon>metagenomes</taxon>
        <taxon>ecological metagenomes</taxon>
    </lineage>
</organism>
<evidence type="ECO:0000256" key="3">
    <source>
        <dbReference type="ARBA" id="ARBA00023237"/>
    </source>
</evidence>
<sequence length="200" mass="23212">MNFRLIGITGVTLSILTVCACLSTSEKKPASAQELINEGIKEIKLNSGVRAKAAFQQVLEDFPDSKERIQALLLLARTYYTDKEFEESKFHFQKFIELYPTHSQTDRAHFFKAMSDYQMIDLVSRDQTHTQEALKGFKQLINRFPKSKFLKDAKRKQKECELKLAQNVLEIGKFYYRTGSYQSAINRLKSLMVDHPKQKF</sequence>
<dbReference type="InterPro" id="IPR019734">
    <property type="entry name" value="TPR_rpt"/>
</dbReference>
<accession>A0A382GY92</accession>
<dbReference type="AlphaFoldDB" id="A0A382GY92"/>
<dbReference type="EMBL" id="UINC01058122">
    <property type="protein sequence ID" value="SVB80028.1"/>
    <property type="molecule type" value="Genomic_DNA"/>
</dbReference>